<evidence type="ECO:0000259" key="1">
    <source>
        <dbReference type="PROSITE" id="PS50234"/>
    </source>
</evidence>
<dbReference type="SUPFAM" id="SSF53300">
    <property type="entry name" value="vWA-like"/>
    <property type="match status" value="1"/>
</dbReference>
<protein>
    <recommendedName>
        <fullName evidence="1">VWFA domain-containing protein</fullName>
    </recommendedName>
</protein>
<organism evidence="2 3">
    <name type="scientific">Pinctada imbricata</name>
    <name type="common">Atlantic pearl-oyster</name>
    <name type="synonym">Pinctada martensii</name>
    <dbReference type="NCBI Taxonomy" id="66713"/>
    <lineage>
        <taxon>Eukaryota</taxon>
        <taxon>Metazoa</taxon>
        <taxon>Spiralia</taxon>
        <taxon>Lophotrochozoa</taxon>
        <taxon>Mollusca</taxon>
        <taxon>Bivalvia</taxon>
        <taxon>Autobranchia</taxon>
        <taxon>Pteriomorphia</taxon>
        <taxon>Pterioida</taxon>
        <taxon>Pterioidea</taxon>
        <taxon>Pteriidae</taxon>
        <taxon>Pinctada</taxon>
    </lineage>
</organism>
<reference evidence="2" key="1">
    <citation type="submission" date="2019-08" db="EMBL/GenBank/DDBJ databases">
        <title>The improved chromosome-level genome for the pearl oyster Pinctada fucata martensii using PacBio sequencing and Hi-C.</title>
        <authorList>
            <person name="Zheng Z."/>
        </authorList>
    </citation>
    <scope>NUCLEOTIDE SEQUENCE</scope>
    <source>
        <strain evidence="2">ZZ-2019</strain>
        <tissue evidence="2">Adductor muscle</tissue>
    </source>
</reference>
<accession>A0AA88YK58</accession>
<dbReference type="Pfam" id="PF00092">
    <property type="entry name" value="VWA"/>
    <property type="match status" value="1"/>
</dbReference>
<feature type="domain" description="VWFA" evidence="1">
    <location>
        <begin position="85"/>
        <end position="259"/>
    </location>
</feature>
<evidence type="ECO:0000313" key="2">
    <source>
        <dbReference type="EMBL" id="KAK3100768.1"/>
    </source>
</evidence>
<dbReference type="PANTHER" id="PTHR24020">
    <property type="entry name" value="COLLAGEN ALPHA"/>
    <property type="match status" value="1"/>
</dbReference>
<keyword evidence="3" id="KW-1185">Reference proteome</keyword>
<dbReference type="EMBL" id="VSWD01000006">
    <property type="protein sequence ID" value="KAK3100768.1"/>
    <property type="molecule type" value="Genomic_DNA"/>
</dbReference>
<dbReference type="Proteomes" id="UP001186944">
    <property type="component" value="Unassembled WGS sequence"/>
</dbReference>
<dbReference type="InterPro" id="IPR050525">
    <property type="entry name" value="ECM_Assembly_Org"/>
</dbReference>
<dbReference type="PROSITE" id="PS50234">
    <property type="entry name" value="VWFA"/>
    <property type="match status" value="1"/>
</dbReference>
<evidence type="ECO:0000313" key="3">
    <source>
        <dbReference type="Proteomes" id="UP001186944"/>
    </source>
</evidence>
<dbReference type="InterPro" id="IPR002035">
    <property type="entry name" value="VWF_A"/>
</dbReference>
<comment type="caution">
    <text evidence="2">The sequence shown here is derived from an EMBL/GenBank/DDBJ whole genome shotgun (WGS) entry which is preliminary data.</text>
</comment>
<name>A0AA88YK58_PINIB</name>
<dbReference type="PRINTS" id="PR00453">
    <property type="entry name" value="VWFADOMAIN"/>
</dbReference>
<dbReference type="AlphaFoldDB" id="A0AA88YK58"/>
<dbReference type="InterPro" id="IPR036465">
    <property type="entry name" value="vWFA_dom_sf"/>
</dbReference>
<dbReference type="PANTHER" id="PTHR24020:SF20">
    <property type="entry name" value="PH DOMAIN-CONTAINING PROTEIN"/>
    <property type="match status" value="1"/>
</dbReference>
<dbReference type="SMART" id="SM00327">
    <property type="entry name" value="VWA"/>
    <property type="match status" value="1"/>
</dbReference>
<sequence>MSSEVEVARCDSSTELKRWVLHEGRRCLLFLGTWSHSHIGNSLLFMWWRFLFVDGASAFRGLVCVMSSYSEEVVLHHNCCKDKSDIVFLIDDSDSISRVQFEKVKYFIKRVLLPANIDSGNVRVGILLFNSDVRVEFDLNTYTSKRELFQHVDSIIPRIGGTDTAEALRVMNEEMFSQSKGDRNNVQNIAILVTDGRSRIVTETISRAKQARQNGVHIIVIGIGDVFDVEIREIASMPSIENAFVLEGFAHLRRFKDDFFKFCEGK</sequence>
<dbReference type="Gene3D" id="3.40.50.410">
    <property type="entry name" value="von Willebrand factor, type A domain"/>
    <property type="match status" value="1"/>
</dbReference>
<gene>
    <name evidence="2" type="ORF">FSP39_025065</name>
</gene>
<dbReference type="CDD" id="cd01450">
    <property type="entry name" value="vWFA_subfamily_ECM"/>
    <property type="match status" value="1"/>
</dbReference>
<proteinExistence type="predicted"/>